<dbReference type="AlphaFoldDB" id="A0AAV4VVE8"/>
<reference evidence="1 2" key="1">
    <citation type="submission" date="2021-06" db="EMBL/GenBank/DDBJ databases">
        <title>Caerostris darwini draft genome.</title>
        <authorList>
            <person name="Kono N."/>
            <person name="Arakawa K."/>
        </authorList>
    </citation>
    <scope>NUCLEOTIDE SEQUENCE [LARGE SCALE GENOMIC DNA]</scope>
</reference>
<dbReference type="Proteomes" id="UP001054837">
    <property type="component" value="Unassembled WGS sequence"/>
</dbReference>
<organism evidence="1 2">
    <name type="scientific">Caerostris darwini</name>
    <dbReference type="NCBI Taxonomy" id="1538125"/>
    <lineage>
        <taxon>Eukaryota</taxon>
        <taxon>Metazoa</taxon>
        <taxon>Ecdysozoa</taxon>
        <taxon>Arthropoda</taxon>
        <taxon>Chelicerata</taxon>
        <taxon>Arachnida</taxon>
        <taxon>Araneae</taxon>
        <taxon>Araneomorphae</taxon>
        <taxon>Entelegynae</taxon>
        <taxon>Araneoidea</taxon>
        <taxon>Araneidae</taxon>
        <taxon>Caerostris</taxon>
    </lineage>
</organism>
<comment type="caution">
    <text evidence="1">The sequence shown here is derived from an EMBL/GenBank/DDBJ whole genome shotgun (WGS) entry which is preliminary data.</text>
</comment>
<evidence type="ECO:0000313" key="2">
    <source>
        <dbReference type="Proteomes" id="UP001054837"/>
    </source>
</evidence>
<sequence>MLAGAADARRRLCVRSSTGHCCISIPPASPLKPSTGTCAEYIMNESTPVHRLPKSSSGSAIPVSANALTSGKCWASKAQKNNRCLSPTSSYIASCRSRSV</sequence>
<accession>A0AAV4VVE8</accession>
<evidence type="ECO:0000313" key="1">
    <source>
        <dbReference type="EMBL" id="GIY73694.1"/>
    </source>
</evidence>
<name>A0AAV4VVE8_9ARAC</name>
<proteinExistence type="predicted"/>
<keyword evidence="2" id="KW-1185">Reference proteome</keyword>
<protein>
    <submittedName>
        <fullName evidence="1">Uncharacterized protein</fullName>
    </submittedName>
</protein>
<dbReference type="EMBL" id="BPLQ01013634">
    <property type="protein sequence ID" value="GIY73694.1"/>
    <property type="molecule type" value="Genomic_DNA"/>
</dbReference>
<gene>
    <name evidence="1" type="ORF">CDAR_464101</name>
</gene>